<gene>
    <name evidence="2" type="ORF">PS417_14695</name>
</gene>
<dbReference type="OrthoDB" id="4827574at2"/>
<dbReference type="RefSeq" id="WP_010210157.1">
    <property type="nucleotide sequence ID" value="NZ_CP007637.1"/>
</dbReference>
<evidence type="ECO:0000313" key="2">
    <source>
        <dbReference type="EMBL" id="AIB36807.1"/>
    </source>
</evidence>
<organism evidence="2 3">
    <name type="scientific">Pseudomonas simiae</name>
    <dbReference type="NCBI Taxonomy" id="321846"/>
    <lineage>
        <taxon>Bacteria</taxon>
        <taxon>Pseudomonadati</taxon>
        <taxon>Pseudomonadota</taxon>
        <taxon>Gammaproteobacteria</taxon>
        <taxon>Pseudomonadales</taxon>
        <taxon>Pseudomonadaceae</taxon>
        <taxon>Pseudomonas</taxon>
    </lineage>
</organism>
<reference evidence="2 3" key="1">
    <citation type="submission" date="2014-05" db="EMBL/GenBank/DDBJ databases">
        <title>Pseudomonas simiae WCS417.</title>
        <authorList>
            <person name="Berendsen R.L."/>
        </authorList>
    </citation>
    <scope>NUCLEOTIDE SEQUENCE [LARGE SCALE GENOMIC DNA]</scope>
    <source>
        <strain evidence="2 3">WCS417</strain>
    </source>
</reference>
<dbReference type="InterPro" id="IPR057154">
    <property type="entry name" value="DUF7832"/>
</dbReference>
<evidence type="ECO:0000259" key="1">
    <source>
        <dbReference type="Pfam" id="PF25191"/>
    </source>
</evidence>
<dbReference type="AlphaFoldDB" id="A0A1N7U263"/>
<dbReference type="Proteomes" id="UP000027308">
    <property type="component" value="Chromosome"/>
</dbReference>
<name>A0A1N7U263_9PSED</name>
<protein>
    <recommendedName>
        <fullName evidence="1">DUF7832 domain-containing protein</fullName>
    </recommendedName>
</protein>
<dbReference type="Pfam" id="PF25191">
    <property type="entry name" value="DUF7832"/>
    <property type="match status" value="1"/>
</dbReference>
<proteinExistence type="predicted"/>
<evidence type="ECO:0000313" key="3">
    <source>
        <dbReference type="Proteomes" id="UP000027308"/>
    </source>
</evidence>
<feature type="domain" description="DUF7832" evidence="1">
    <location>
        <begin position="2"/>
        <end position="107"/>
    </location>
</feature>
<accession>A0A1N7U263</accession>
<dbReference type="EMBL" id="CP007637">
    <property type="protein sequence ID" value="AIB36807.1"/>
    <property type="molecule type" value="Genomic_DNA"/>
</dbReference>
<sequence>MKYDDASWHHGGDFPAGQPPEHGGTHIALFLRWCFIKGWAGDFHAEEEPEAVARVVSGELSATEFLFRYCDGKFTEEDLNDAGNEIAQQYYGSNGLYLQDYADHFGNLMYVAPESAHDFKAFSAILDARVKSGVLIKAEA</sequence>